<dbReference type="InterPro" id="IPR045462">
    <property type="entry name" value="aa-tRNA-synth_I_cd-bd"/>
</dbReference>
<proteinExistence type="inferred from homology"/>
<evidence type="ECO:0000256" key="2">
    <source>
        <dbReference type="ARBA" id="ARBA00022598"/>
    </source>
</evidence>
<evidence type="ECO:0000256" key="4">
    <source>
        <dbReference type="ARBA" id="ARBA00022840"/>
    </source>
</evidence>
<dbReference type="InterPro" id="IPR020058">
    <property type="entry name" value="Glu/Gln-tRNA-synth_Ib_cat-dom"/>
</dbReference>
<evidence type="ECO:0000256" key="1">
    <source>
        <dbReference type="ARBA" id="ARBA00007894"/>
    </source>
</evidence>
<dbReference type="Gene3D" id="3.90.800.10">
    <property type="entry name" value="Glutamyl-tRNA Synthetase, Domain 3"/>
    <property type="match status" value="1"/>
</dbReference>
<feature type="short sequence motif" description="'KMSKS' region" evidence="7">
    <location>
        <begin position="259"/>
        <end position="263"/>
    </location>
</feature>
<gene>
    <name evidence="7 10" type="primary">gltX</name>
    <name evidence="10" type="ORF">H9Q08_13205</name>
</gene>
<organism evidence="10 11">
    <name type="scientific">Chryseobacterium indicum</name>
    <dbReference type="NCBI Taxonomy" id="2766954"/>
    <lineage>
        <taxon>Bacteria</taxon>
        <taxon>Pseudomonadati</taxon>
        <taxon>Bacteroidota</taxon>
        <taxon>Flavobacteriia</taxon>
        <taxon>Flavobacteriales</taxon>
        <taxon>Weeksellaceae</taxon>
        <taxon>Chryseobacterium group</taxon>
        <taxon>Chryseobacterium</taxon>
    </lineage>
</organism>
<keyword evidence="4 7" id="KW-0067">ATP-binding</keyword>
<evidence type="ECO:0000313" key="10">
    <source>
        <dbReference type="EMBL" id="MCF2220252.1"/>
    </source>
</evidence>
<dbReference type="InterPro" id="IPR020061">
    <property type="entry name" value="Glu_tRNA_lig_a-bdl"/>
</dbReference>
<dbReference type="EMBL" id="JACSGT010000001">
    <property type="protein sequence ID" value="MCF2220252.1"/>
    <property type="molecule type" value="Genomic_DNA"/>
</dbReference>
<dbReference type="Gene3D" id="1.10.1160.10">
    <property type="entry name" value="Glutamyl-trna Synthetase, Domain 2"/>
    <property type="match status" value="1"/>
</dbReference>
<comment type="catalytic activity">
    <reaction evidence="7">
        <text>tRNA(Glu) + L-glutamate + ATP = L-glutamyl-tRNA(Glu) + AMP + diphosphate</text>
        <dbReference type="Rhea" id="RHEA:23540"/>
        <dbReference type="Rhea" id="RHEA-COMP:9663"/>
        <dbReference type="Rhea" id="RHEA-COMP:9680"/>
        <dbReference type="ChEBI" id="CHEBI:29985"/>
        <dbReference type="ChEBI" id="CHEBI:30616"/>
        <dbReference type="ChEBI" id="CHEBI:33019"/>
        <dbReference type="ChEBI" id="CHEBI:78442"/>
        <dbReference type="ChEBI" id="CHEBI:78520"/>
        <dbReference type="ChEBI" id="CHEBI:456215"/>
        <dbReference type="EC" id="6.1.1.17"/>
    </reaction>
</comment>
<evidence type="ECO:0000256" key="3">
    <source>
        <dbReference type="ARBA" id="ARBA00022741"/>
    </source>
</evidence>
<comment type="function">
    <text evidence="7">Catalyzes the attachment of glutamate to tRNA(Glu) in a two-step reaction: glutamate is first activated by ATP to form Glu-AMP and then transferred to the acceptor end of tRNA(Glu).</text>
</comment>
<dbReference type="SUPFAM" id="SSF52374">
    <property type="entry name" value="Nucleotidylyl transferase"/>
    <property type="match status" value="1"/>
</dbReference>
<dbReference type="InterPro" id="IPR000924">
    <property type="entry name" value="Glu/Gln-tRNA-synth"/>
</dbReference>
<dbReference type="InterPro" id="IPR014729">
    <property type="entry name" value="Rossmann-like_a/b/a_fold"/>
</dbReference>
<evidence type="ECO:0000313" key="11">
    <source>
        <dbReference type="Proteomes" id="UP001430374"/>
    </source>
</evidence>
<keyword evidence="11" id="KW-1185">Reference proteome</keyword>
<feature type="binding site" evidence="7">
    <location>
        <position position="262"/>
    </location>
    <ligand>
        <name>ATP</name>
        <dbReference type="ChEBI" id="CHEBI:30616"/>
    </ligand>
</feature>
<dbReference type="Gene3D" id="3.40.50.620">
    <property type="entry name" value="HUPs"/>
    <property type="match status" value="1"/>
</dbReference>
<evidence type="ECO:0000256" key="6">
    <source>
        <dbReference type="ARBA" id="ARBA00023146"/>
    </source>
</evidence>
<sequence>MDKVRVRFAPSPTGPLHLGGVRTALYDYLFAKNQGGEFVLRIEDTDTARYVEGAEEYIEEALEWCGIIADESPKKGGKFAPYRQSERRHIYDKYTEQILKTDYAYIAFDTAEELDAIRAEYEARGDVFSYDNKSRNRLRNSIALSEEEVQKLLDEKTPYVVRFKMPIDRTLNLVDIIRGNSSVNTNTLDDKVLVKNDGMPTYHFANIIDDHEMEISHVIRGEEWLPSLGLHTLLYEAMGWEAPQFAHLSLILKPEGKGKLSKRDGDKFGFPVFPLNFTDPATGNVSKGYRESGYLPEAFINMVALLGWSPADDKEILSLDEMAKEFYLNKVHKAGARFSKEKAEWFNHQYIQKTSDEDLLNILKNSDLNLTLSDDKLLKVIKLMKERATFPKDIYENGKFFFEAPASYDEKASKKAWNDETSAILGELASNLEGADFNAENLKQTVHDFAENKGLGMGKVMMPLRLSLVGELKGPDVPDIMELLGKEETISRINNAINNFK</sequence>
<comment type="caution">
    <text evidence="10">The sequence shown here is derived from an EMBL/GenBank/DDBJ whole genome shotgun (WGS) entry which is preliminary data.</text>
</comment>
<accession>A0ABS9C7W0</accession>
<reference evidence="10" key="1">
    <citation type="submission" date="2021-08" db="EMBL/GenBank/DDBJ databases">
        <title>Complete genome sequence of Chryseobacterium sp strain PS-8.</title>
        <authorList>
            <person name="Das S.K."/>
        </authorList>
    </citation>
    <scope>NUCLEOTIDE SEQUENCE</scope>
    <source>
        <strain evidence="10">PS-8</strain>
    </source>
</reference>
<dbReference type="PROSITE" id="PS00178">
    <property type="entry name" value="AA_TRNA_LIGASE_I"/>
    <property type="match status" value="1"/>
</dbReference>
<keyword evidence="3 7" id="KW-0547">Nucleotide-binding</keyword>
<name>A0ABS9C7W0_9FLAO</name>
<dbReference type="GO" id="GO:0004818">
    <property type="term" value="F:glutamate-tRNA ligase activity"/>
    <property type="evidence" value="ECO:0007669"/>
    <property type="project" value="UniProtKB-EC"/>
</dbReference>
<keyword evidence="7" id="KW-0963">Cytoplasm</keyword>
<dbReference type="CDD" id="cd00808">
    <property type="entry name" value="GluRS_core"/>
    <property type="match status" value="1"/>
</dbReference>
<comment type="subunit">
    <text evidence="7">Monomer.</text>
</comment>
<dbReference type="SUPFAM" id="SSF48163">
    <property type="entry name" value="An anticodon-binding domain of class I aminoacyl-tRNA synthetases"/>
    <property type="match status" value="1"/>
</dbReference>
<dbReference type="InterPro" id="IPR008925">
    <property type="entry name" value="aa_tRNA-synth_I_cd-bd_sf"/>
</dbReference>
<dbReference type="PANTHER" id="PTHR43311">
    <property type="entry name" value="GLUTAMATE--TRNA LIGASE"/>
    <property type="match status" value="1"/>
</dbReference>
<evidence type="ECO:0000256" key="5">
    <source>
        <dbReference type="ARBA" id="ARBA00022917"/>
    </source>
</evidence>
<dbReference type="EC" id="6.1.1.17" evidence="7"/>
<feature type="domain" description="Glutamyl/glutaminyl-tRNA synthetase class Ib catalytic" evidence="8">
    <location>
        <begin position="3"/>
        <end position="345"/>
    </location>
</feature>
<feature type="domain" description="Aminoacyl-tRNA synthetase class I anticodon-binding" evidence="9">
    <location>
        <begin position="372"/>
        <end position="497"/>
    </location>
</feature>
<protein>
    <recommendedName>
        <fullName evidence="7">Glutamate--tRNA ligase</fullName>
        <ecNumber evidence="7">6.1.1.17</ecNumber>
    </recommendedName>
    <alternativeName>
        <fullName evidence="7">Glutamyl-tRNA synthetase</fullName>
        <shortName evidence="7">GluRS</shortName>
    </alternativeName>
</protein>
<dbReference type="Proteomes" id="UP001430374">
    <property type="component" value="Unassembled WGS sequence"/>
</dbReference>
<dbReference type="InterPro" id="IPR020751">
    <property type="entry name" value="aa-tRNA-synth_I_codon-bd_sub2"/>
</dbReference>
<keyword evidence="6 7" id="KW-0030">Aminoacyl-tRNA synthetase</keyword>
<dbReference type="Gene3D" id="1.10.10.350">
    <property type="match status" value="1"/>
</dbReference>
<evidence type="ECO:0000259" key="8">
    <source>
        <dbReference type="Pfam" id="PF00749"/>
    </source>
</evidence>
<comment type="caution">
    <text evidence="7">Lacks conserved residue(s) required for the propagation of feature annotation.</text>
</comment>
<dbReference type="Pfam" id="PF19269">
    <property type="entry name" value="Anticodon_2"/>
    <property type="match status" value="1"/>
</dbReference>
<comment type="subcellular location">
    <subcellularLocation>
        <location evidence="7">Cytoplasm</location>
    </subcellularLocation>
</comment>
<evidence type="ECO:0000259" key="9">
    <source>
        <dbReference type="Pfam" id="PF19269"/>
    </source>
</evidence>
<keyword evidence="5 7" id="KW-0648">Protein biosynthesis</keyword>
<feature type="short sequence motif" description="'HIGH' region" evidence="7">
    <location>
        <begin position="10"/>
        <end position="20"/>
    </location>
</feature>
<keyword evidence="2 7" id="KW-0436">Ligase</keyword>
<comment type="similarity">
    <text evidence="1 7">Belongs to the class-I aminoacyl-tRNA synthetase family. Glutamate--tRNA ligase type 1 subfamily.</text>
</comment>
<dbReference type="NCBIfam" id="TIGR00464">
    <property type="entry name" value="gltX_bact"/>
    <property type="match status" value="1"/>
</dbReference>
<dbReference type="HAMAP" id="MF_00022">
    <property type="entry name" value="Glu_tRNA_synth_type1"/>
    <property type="match status" value="1"/>
</dbReference>
<dbReference type="InterPro" id="IPR001412">
    <property type="entry name" value="aa-tRNA-synth_I_CS"/>
</dbReference>
<dbReference type="Pfam" id="PF00749">
    <property type="entry name" value="tRNA-synt_1c"/>
    <property type="match status" value="1"/>
</dbReference>
<evidence type="ECO:0000256" key="7">
    <source>
        <dbReference type="HAMAP-Rule" id="MF_00022"/>
    </source>
</evidence>
<dbReference type="InterPro" id="IPR004527">
    <property type="entry name" value="Glu-tRNA-ligase_bac/mito"/>
</dbReference>
<dbReference type="PANTHER" id="PTHR43311:SF2">
    <property type="entry name" value="GLUTAMATE--TRNA LIGASE, MITOCHONDRIAL-RELATED"/>
    <property type="match status" value="1"/>
</dbReference>
<dbReference type="InterPro" id="IPR049940">
    <property type="entry name" value="GluQ/Sye"/>
</dbReference>
<dbReference type="PRINTS" id="PR00987">
    <property type="entry name" value="TRNASYNTHGLU"/>
</dbReference>
<dbReference type="RefSeq" id="WP_235131717.1">
    <property type="nucleotide sequence ID" value="NZ_JACSGT010000001.1"/>
</dbReference>
<dbReference type="InterPro" id="IPR033910">
    <property type="entry name" value="GluRS_core"/>
</dbReference>